<organism evidence="1 2">
    <name type="scientific">Plakobranchus ocellatus</name>
    <dbReference type="NCBI Taxonomy" id="259542"/>
    <lineage>
        <taxon>Eukaryota</taxon>
        <taxon>Metazoa</taxon>
        <taxon>Spiralia</taxon>
        <taxon>Lophotrochozoa</taxon>
        <taxon>Mollusca</taxon>
        <taxon>Gastropoda</taxon>
        <taxon>Heterobranchia</taxon>
        <taxon>Euthyneura</taxon>
        <taxon>Panpulmonata</taxon>
        <taxon>Sacoglossa</taxon>
        <taxon>Placobranchoidea</taxon>
        <taxon>Plakobranchidae</taxon>
        <taxon>Plakobranchus</taxon>
    </lineage>
</organism>
<name>A0AAV3ZY07_9GAST</name>
<proteinExistence type="predicted"/>
<dbReference type="EMBL" id="BLXT01003003">
    <property type="protein sequence ID" value="GFN99549.1"/>
    <property type="molecule type" value="Genomic_DNA"/>
</dbReference>
<comment type="caution">
    <text evidence="1">The sequence shown here is derived from an EMBL/GenBank/DDBJ whole genome shotgun (WGS) entry which is preliminary data.</text>
</comment>
<sequence>MEKYITTRKVLCLSMASTRDSPTSSPWAKLLCLLWWGRAPRIFFYSIHFAPKLTACTEPSQEKHCSELQTCVRAIDELRRTSIEIGLNSFLRKNDQPIGQQRSALLPRLGKK</sequence>
<accession>A0AAV3ZY07</accession>
<reference evidence="1 2" key="1">
    <citation type="journal article" date="2021" name="Elife">
        <title>Chloroplast acquisition without the gene transfer in kleptoplastic sea slugs, Plakobranchus ocellatus.</title>
        <authorList>
            <person name="Maeda T."/>
            <person name="Takahashi S."/>
            <person name="Yoshida T."/>
            <person name="Shimamura S."/>
            <person name="Takaki Y."/>
            <person name="Nagai Y."/>
            <person name="Toyoda A."/>
            <person name="Suzuki Y."/>
            <person name="Arimoto A."/>
            <person name="Ishii H."/>
            <person name="Satoh N."/>
            <person name="Nishiyama T."/>
            <person name="Hasebe M."/>
            <person name="Maruyama T."/>
            <person name="Minagawa J."/>
            <person name="Obokata J."/>
            <person name="Shigenobu S."/>
        </authorList>
    </citation>
    <scope>NUCLEOTIDE SEQUENCE [LARGE SCALE GENOMIC DNA]</scope>
</reference>
<dbReference type="AlphaFoldDB" id="A0AAV3ZY07"/>
<keyword evidence="2" id="KW-1185">Reference proteome</keyword>
<evidence type="ECO:0000313" key="2">
    <source>
        <dbReference type="Proteomes" id="UP000735302"/>
    </source>
</evidence>
<evidence type="ECO:0000313" key="1">
    <source>
        <dbReference type="EMBL" id="GFN99549.1"/>
    </source>
</evidence>
<dbReference type="Proteomes" id="UP000735302">
    <property type="component" value="Unassembled WGS sequence"/>
</dbReference>
<gene>
    <name evidence="1" type="ORF">PoB_002605500</name>
</gene>
<protein>
    <submittedName>
        <fullName evidence="1">Uncharacterized protein</fullName>
    </submittedName>
</protein>